<dbReference type="AlphaFoldDB" id="A0A2A3JWC0"/>
<dbReference type="EMBL" id="NTHN01000134">
    <property type="protein sequence ID" value="PBD19442.1"/>
    <property type="molecule type" value="Genomic_DNA"/>
</dbReference>
<keyword evidence="4" id="KW-1185">Reference proteome</keyword>
<proteinExistence type="predicted"/>
<dbReference type="OrthoDB" id="7869508at2"/>
<dbReference type="NCBIfam" id="NF033773">
    <property type="entry name" value="tellur_TrgA"/>
    <property type="match status" value="1"/>
</dbReference>
<protein>
    <submittedName>
        <fullName evidence="3">Tellurium resistance protein</fullName>
    </submittedName>
    <submittedName>
        <fullName evidence="2">TrgA family protein</fullName>
    </submittedName>
</protein>
<evidence type="ECO:0000313" key="3">
    <source>
        <dbReference type="EMBL" id="PBD19442.1"/>
    </source>
</evidence>
<dbReference type="InterPro" id="IPR047784">
    <property type="entry name" value="TrgA"/>
</dbReference>
<organism evidence="3">
    <name type="scientific">Alloyangia mangrovi</name>
    <dbReference type="NCBI Taxonomy" id="1779329"/>
    <lineage>
        <taxon>Bacteria</taxon>
        <taxon>Pseudomonadati</taxon>
        <taxon>Pseudomonadota</taxon>
        <taxon>Alphaproteobacteria</taxon>
        <taxon>Rhodobacterales</taxon>
        <taxon>Roseobacteraceae</taxon>
        <taxon>Alloyangia</taxon>
    </lineage>
</organism>
<feature type="transmembrane region" description="Helical" evidence="1">
    <location>
        <begin position="66"/>
        <end position="87"/>
    </location>
</feature>
<keyword evidence="1" id="KW-1133">Transmembrane helix</keyword>
<accession>A0A2A3JWC0</accession>
<feature type="transmembrane region" description="Helical" evidence="1">
    <location>
        <begin position="123"/>
        <end position="142"/>
    </location>
</feature>
<reference evidence="3" key="1">
    <citation type="submission" date="2017-09" db="EMBL/GenBank/DDBJ databases">
        <title>Yangia sp. SAOS 153D whole genome sequencing.</title>
        <authorList>
            <person name="Verma A."/>
            <person name="Krishnamurthi S."/>
        </authorList>
    </citation>
    <scope>NUCLEOTIDE SEQUENCE [LARGE SCALE GENOMIC DNA]</scope>
    <source>
        <strain evidence="3">SAOS 153D</strain>
    </source>
</reference>
<reference evidence="2" key="3">
    <citation type="submission" date="2024-05" db="EMBL/GenBank/DDBJ databases">
        <title>Yangia mangrovi SAOS 153D genome.</title>
        <authorList>
            <person name="Verma A."/>
            <person name="Pal Y."/>
            <person name="Sundharam S."/>
            <person name="Bisht B."/>
            <person name="Srinivasan K."/>
        </authorList>
    </citation>
    <scope>NUCLEOTIDE SEQUENCE</scope>
    <source>
        <strain evidence="2">SAOS 153D</strain>
    </source>
</reference>
<comment type="caution">
    <text evidence="3">The sequence shown here is derived from an EMBL/GenBank/DDBJ whole genome shotgun (WGS) entry which is preliminary data.</text>
</comment>
<evidence type="ECO:0000313" key="4">
    <source>
        <dbReference type="Proteomes" id="UP000217448"/>
    </source>
</evidence>
<gene>
    <name evidence="2" type="ORF">CLG85_002600</name>
    <name evidence="3" type="ORF">CLG85_09285</name>
</gene>
<dbReference type="EMBL" id="NTHN02000003">
    <property type="protein sequence ID" value="MCT4369293.1"/>
    <property type="molecule type" value="Genomic_DNA"/>
</dbReference>
<dbReference type="RefSeq" id="WP_095882006.1">
    <property type="nucleotide sequence ID" value="NZ_NTHN02000003.1"/>
</dbReference>
<evidence type="ECO:0000313" key="2">
    <source>
        <dbReference type="EMBL" id="MCT4369293.1"/>
    </source>
</evidence>
<sequence length="147" mass="15838">MTTAARLVAALCLAFLAFIGSRYIMTRLMPETTAFGIFLWLNVLLGLTAGWRVLGTRVGRGMANGISAGITATAMLVLWGVLAQAIYEMFRLAMRHRYEGPAEAFVAIFKLGLDFAAHLLDGGFIGLMVLGAVLSGALAELASRNWR</sequence>
<dbReference type="Proteomes" id="UP000217448">
    <property type="component" value="Unassembled WGS sequence"/>
</dbReference>
<feature type="transmembrane region" description="Helical" evidence="1">
    <location>
        <begin position="32"/>
        <end position="54"/>
    </location>
</feature>
<keyword evidence="1" id="KW-0472">Membrane</keyword>
<keyword evidence="1" id="KW-0812">Transmembrane</keyword>
<reference evidence="4" key="2">
    <citation type="submission" date="2023-07" db="EMBL/GenBank/DDBJ databases">
        <title>Yangia mangrovi SAOS 153D genome.</title>
        <authorList>
            <person name="Verma A."/>
            <person name="Pal Y."/>
            <person name="Sundharam S."/>
            <person name="Bisht B."/>
            <person name="Srinivasan K."/>
        </authorList>
    </citation>
    <scope>NUCLEOTIDE SEQUENCE [LARGE SCALE GENOMIC DNA]</scope>
    <source>
        <strain evidence="4">SAOS 153D</strain>
    </source>
</reference>
<evidence type="ECO:0000256" key="1">
    <source>
        <dbReference type="SAM" id="Phobius"/>
    </source>
</evidence>
<name>A0A2A3JWC0_9RHOB</name>